<feature type="non-terminal residue" evidence="1">
    <location>
        <position position="1"/>
    </location>
</feature>
<evidence type="ECO:0000313" key="1">
    <source>
        <dbReference type="EMBL" id="ETO59240.1"/>
    </source>
</evidence>
<sequence>SFSSLEETTKQPAYEENTQQEMNALHSVIFMLADLTDM</sequence>
<evidence type="ECO:0000313" key="2">
    <source>
        <dbReference type="Proteomes" id="UP000028582"/>
    </source>
</evidence>
<accession>A0A080YXX9</accession>
<dbReference type="EMBL" id="ANJA01004227">
    <property type="protein sequence ID" value="ETO59240.1"/>
    <property type="molecule type" value="Genomic_DNA"/>
</dbReference>
<gene>
    <name evidence="1" type="ORF">F444_22390</name>
</gene>
<reference evidence="1 2" key="1">
    <citation type="submission" date="2013-11" db="EMBL/GenBank/DDBJ databases">
        <title>The Genome Sequence of Phytophthora parasitica P1976.</title>
        <authorList>
            <consortium name="The Broad Institute Genomics Platform"/>
            <person name="Russ C."/>
            <person name="Tyler B."/>
            <person name="Panabieres F."/>
            <person name="Shan W."/>
            <person name="Tripathy S."/>
            <person name="Grunwald N."/>
            <person name="Machado M."/>
            <person name="Johnson C.S."/>
            <person name="Walker B."/>
            <person name="Young S."/>
            <person name="Zeng Q."/>
            <person name="Gargeya S."/>
            <person name="Fitzgerald M."/>
            <person name="Haas B."/>
            <person name="Abouelleil A."/>
            <person name="Allen A.W."/>
            <person name="Alvarado L."/>
            <person name="Arachchi H.M."/>
            <person name="Berlin A.M."/>
            <person name="Chapman S.B."/>
            <person name="Gainer-Dewar J."/>
            <person name="Goldberg J."/>
            <person name="Griggs A."/>
            <person name="Gujja S."/>
            <person name="Hansen M."/>
            <person name="Howarth C."/>
            <person name="Imamovic A."/>
            <person name="Ireland A."/>
            <person name="Larimer J."/>
            <person name="McCowan C."/>
            <person name="Murphy C."/>
            <person name="Pearson M."/>
            <person name="Poon T.W."/>
            <person name="Priest M."/>
            <person name="Roberts A."/>
            <person name="Saif S."/>
            <person name="Shea T."/>
            <person name="Sisk P."/>
            <person name="Sykes S."/>
            <person name="Wortman J."/>
            <person name="Nusbaum C."/>
            <person name="Birren B."/>
        </authorList>
    </citation>
    <scope>NUCLEOTIDE SEQUENCE [LARGE SCALE GENOMIC DNA]</scope>
    <source>
        <strain evidence="1 2">P1976</strain>
    </source>
</reference>
<proteinExistence type="predicted"/>
<organism evidence="1 2">
    <name type="scientific">Phytophthora nicotianae P1976</name>
    <dbReference type="NCBI Taxonomy" id="1317066"/>
    <lineage>
        <taxon>Eukaryota</taxon>
        <taxon>Sar</taxon>
        <taxon>Stramenopiles</taxon>
        <taxon>Oomycota</taxon>
        <taxon>Peronosporomycetes</taxon>
        <taxon>Peronosporales</taxon>
        <taxon>Peronosporaceae</taxon>
        <taxon>Phytophthora</taxon>
    </lineage>
</organism>
<dbReference type="AlphaFoldDB" id="A0A080YXX9"/>
<comment type="caution">
    <text evidence="1">The sequence shown here is derived from an EMBL/GenBank/DDBJ whole genome shotgun (WGS) entry which is preliminary data.</text>
</comment>
<dbReference type="Proteomes" id="UP000028582">
    <property type="component" value="Unassembled WGS sequence"/>
</dbReference>
<protein>
    <submittedName>
        <fullName evidence="1">Uncharacterized protein</fullName>
    </submittedName>
</protein>
<name>A0A080YXX9_PHYNI</name>